<dbReference type="GO" id="GO:0005829">
    <property type="term" value="C:cytosol"/>
    <property type="evidence" value="ECO:0007669"/>
    <property type="project" value="TreeGrafter"/>
</dbReference>
<dbReference type="InterPro" id="IPR035959">
    <property type="entry name" value="RutC-like_sf"/>
</dbReference>
<dbReference type="EMBL" id="PCDP01000019">
    <property type="protein sequence ID" value="PZM15506.1"/>
    <property type="molecule type" value="Genomic_DNA"/>
</dbReference>
<dbReference type="PANTHER" id="PTHR11803">
    <property type="entry name" value="2-IMINOBUTANOATE/2-IMINOPROPANOATE DEAMINASE RIDA"/>
    <property type="match status" value="1"/>
</dbReference>
<organism evidence="2 3">
    <name type="scientific">Rhizobium tubonense</name>
    <dbReference type="NCBI Taxonomy" id="484088"/>
    <lineage>
        <taxon>Bacteria</taxon>
        <taxon>Pseudomonadati</taxon>
        <taxon>Pseudomonadota</taxon>
        <taxon>Alphaproteobacteria</taxon>
        <taxon>Hyphomicrobiales</taxon>
        <taxon>Rhizobiaceae</taxon>
        <taxon>Rhizobium/Agrobacterium group</taxon>
        <taxon>Rhizobium</taxon>
    </lineage>
</organism>
<dbReference type="AlphaFoldDB" id="A0A2W4EPQ4"/>
<proteinExistence type="inferred from homology"/>
<dbReference type="OrthoDB" id="9808943at2"/>
<accession>A0A2W4EPQ4</accession>
<comment type="caution">
    <text evidence="2">The sequence shown here is derived from an EMBL/GenBank/DDBJ whole genome shotgun (WGS) entry which is preliminary data.</text>
</comment>
<gene>
    <name evidence="2" type="ORF">CPY51_06655</name>
</gene>
<dbReference type="GO" id="GO:0019239">
    <property type="term" value="F:deaminase activity"/>
    <property type="evidence" value="ECO:0007669"/>
    <property type="project" value="TreeGrafter"/>
</dbReference>
<dbReference type="SUPFAM" id="SSF55298">
    <property type="entry name" value="YjgF-like"/>
    <property type="match status" value="1"/>
</dbReference>
<evidence type="ECO:0000313" key="2">
    <source>
        <dbReference type="EMBL" id="PZM15506.1"/>
    </source>
</evidence>
<comment type="similarity">
    <text evidence="1">Belongs to the RutC family.</text>
</comment>
<dbReference type="CDD" id="cd00448">
    <property type="entry name" value="YjgF_YER057c_UK114_family"/>
    <property type="match status" value="1"/>
</dbReference>
<name>A0A2W4EPQ4_9HYPH</name>
<keyword evidence="3" id="KW-1185">Reference proteome</keyword>
<reference evidence="2 3" key="1">
    <citation type="journal article" date="2018" name="Sci. Rep.">
        <title>Rhizobium tumorigenes sp. nov., a novel plant tumorigenic bacterium isolated from cane gall tumors on thornless blackberry.</title>
        <authorList>
            <person name="Kuzmanovi N."/>
            <person name="Smalla K."/>
            <person name="Gronow S."/>
            <person name="PuBawska J."/>
        </authorList>
    </citation>
    <scope>NUCLEOTIDE SEQUENCE [LARGE SCALE GENOMIC DNA]</scope>
    <source>
        <strain evidence="2 3">CCBAU 85046</strain>
    </source>
</reference>
<dbReference type="PANTHER" id="PTHR11803:SF58">
    <property type="entry name" value="PROTEIN HMF1-RELATED"/>
    <property type="match status" value="1"/>
</dbReference>
<sequence length="134" mass="14789">MTRYIKVPSAAPPPTSARYSHAVEAQGFLHVTGQLPIDPDAPDAALAATIEEQTELVFRNLKLIVEAAGYELRNAVLVRIYLSDFERDYIGLNSVYHRYFDDNEALPARTTVGVARLGRAALVEIEMTLARSSV</sequence>
<dbReference type="Proteomes" id="UP000248925">
    <property type="component" value="Unassembled WGS sequence"/>
</dbReference>
<protein>
    <submittedName>
        <fullName evidence="2">Reactive intermediate/imine deaminase</fullName>
    </submittedName>
</protein>
<evidence type="ECO:0000256" key="1">
    <source>
        <dbReference type="ARBA" id="ARBA00010552"/>
    </source>
</evidence>
<evidence type="ECO:0000313" key="3">
    <source>
        <dbReference type="Proteomes" id="UP000248925"/>
    </source>
</evidence>
<dbReference type="Pfam" id="PF01042">
    <property type="entry name" value="Ribonuc_L-PSP"/>
    <property type="match status" value="1"/>
</dbReference>
<dbReference type="InterPro" id="IPR006175">
    <property type="entry name" value="YjgF/YER057c/UK114"/>
</dbReference>
<dbReference type="Gene3D" id="3.30.1330.40">
    <property type="entry name" value="RutC-like"/>
    <property type="match status" value="1"/>
</dbReference>
<dbReference type="RefSeq" id="WP_111159506.1">
    <property type="nucleotide sequence ID" value="NZ_PCDP01000019.1"/>
</dbReference>